<feature type="compositionally biased region" description="Basic and acidic residues" evidence="1">
    <location>
        <begin position="51"/>
        <end position="67"/>
    </location>
</feature>
<feature type="region of interest" description="Disordered" evidence="1">
    <location>
        <begin position="1"/>
        <end position="89"/>
    </location>
</feature>
<evidence type="ECO:0000313" key="2">
    <source>
        <dbReference type="EMBL" id="CAG5110787.1"/>
    </source>
</evidence>
<organism evidence="2 3">
    <name type="scientific">Oikopleura dioica</name>
    <name type="common">Tunicate</name>
    <dbReference type="NCBI Taxonomy" id="34765"/>
    <lineage>
        <taxon>Eukaryota</taxon>
        <taxon>Metazoa</taxon>
        <taxon>Chordata</taxon>
        <taxon>Tunicata</taxon>
        <taxon>Appendicularia</taxon>
        <taxon>Copelata</taxon>
        <taxon>Oikopleuridae</taxon>
        <taxon>Oikopleura</taxon>
    </lineage>
</organism>
<gene>
    <name evidence="2" type="ORF">OKIOD_LOCUS13916</name>
</gene>
<dbReference type="EMBL" id="OU015567">
    <property type="protein sequence ID" value="CAG5110787.1"/>
    <property type="molecule type" value="Genomic_DNA"/>
</dbReference>
<evidence type="ECO:0000313" key="3">
    <source>
        <dbReference type="Proteomes" id="UP001158576"/>
    </source>
</evidence>
<accession>A0ABN7SZ36</accession>
<reference evidence="2 3" key="1">
    <citation type="submission" date="2021-04" db="EMBL/GenBank/DDBJ databases">
        <authorList>
            <person name="Bliznina A."/>
        </authorList>
    </citation>
    <scope>NUCLEOTIDE SEQUENCE [LARGE SCALE GENOMIC DNA]</scope>
</reference>
<feature type="compositionally biased region" description="Polar residues" evidence="1">
    <location>
        <begin position="1"/>
        <end position="12"/>
    </location>
</feature>
<evidence type="ECO:0000256" key="1">
    <source>
        <dbReference type="SAM" id="MobiDB-lite"/>
    </source>
</evidence>
<keyword evidence="3" id="KW-1185">Reference proteome</keyword>
<sequence>MPRQVSTHQIENSPRPGRANYQQSPAVKRRESRRYSEAQLEEIIHGLNNENESKPNQRHSGKTDKSYKSGKSKKAKKKKKVEKVSESENTVFREVFLERK</sequence>
<dbReference type="Proteomes" id="UP001158576">
    <property type="component" value="Chromosome 2"/>
</dbReference>
<proteinExistence type="predicted"/>
<protein>
    <submittedName>
        <fullName evidence="2">Oidioi.mRNA.OKI2018_I69.chr2.g5151.t1.cds</fullName>
    </submittedName>
</protein>
<feature type="compositionally biased region" description="Basic residues" evidence="1">
    <location>
        <begin position="68"/>
        <end position="81"/>
    </location>
</feature>
<name>A0ABN7SZ36_OIKDI</name>